<keyword evidence="1" id="KW-1133">Transmembrane helix</keyword>
<evidence type="ECO:0008006" key="3">
    <source>
        <dbReference type="Google" id="ProtNLM"/>
    </source>
</evidence>
<keyword evidence="1" id="KW-0812">Transmembrane</keyword>
<name>A0A3B0SMI7_9ZZZZ</name>
<feature type="transmembrane region" description="Helical" evidence="1">
    <location>
        <begin position="66"/>
        <end position="91"/>
    </location>
</feature>
<feature type="transmembrane region" description="Helical" evidence="1">
    <location>
        <begin position="33"/>
        <end position="54"/>
    </location>
</feature>
<proteinExistence type="predicted"/>
<dbReference type="AlphaFoldDB" id="A0A3B0SMI7"/>
<evidence type="ECO:0000313" key="2">
    <source>
        <dbReference type="EMBL" id="VAW07015.1"/>
    </source>
</evidence>
<dbReference type="SUPFAM" id="SSF81324">
    <property type="entry name" value="Voltage-gated potassium channels"/>
    <property type="match status" value="1"/>
</dbReference>
<organism evidence="2">
    <name type="scientific">hydrothermal vent metagenome</name>
    <dbReference type="NCBI Taxonomy" id="652676"/>
    <lineage>
        <taxon>unclassified sequences</taxon>
        <taxon>metagenomes</taxon>
        <taxon>ecological metagenomes</taxon>
    </lineage>
</organism>
<evidence type="ECO:0000256" key="1">
    <source>
        <dbReference type="SAM" id="Phobius"/>
    </source>
</evidence>
<gene>
    <name evidence="2" type="ORF">MNBD_ACTINO01-1610</name>
</gene>
<reference evidence="2" key="1">
    <citation type="submission" date="2018-06" db="EMBL/GenBank/DDBJ databases">
        <authorList>
            <person name="Zhirakovskaya E."/>
        </authorList>
    </citation>
    <scope>NUCLEOTIDE SEQUENCE</scope>
</reference>
<accession>A0A3B0SMI7</accession>
<dbReference type="EMBL" id="UOEI01000501">
    <property type="protein sequence ID" value="VAW07015.1"/>
    <property type="molecule type" value="Genomic_DNA"/>
</dbReference>
<sequence length="365" mass="39981">MSVTVGIVVFLAGFAVVVYVVQAAVRTVILARAARVSLSAAAFGFVVVTFRWLASHRKTYERQDRVLALIAPIGMLMIPLVWLALVMAGFASMFWATDQRLGAAGAFQLSGSSITTLGFASPTGVGQEALAFTEALLGLLLLTLFITYLPTVYSAFQRREQRVALLEVRAGTPPSAQEMLIRFHDIGWLDELTAEWLDWEPWFMELEETHTNHAALAWFRSTDPHRSWVTASGTILDAAALWLSTCDGQHGADRAAAGLMIRAGYTSLRQIAGTFGIAFDPAPAPGNPIAVQRTEFDTAYSALEEAGIRLHVDKDQAWEDFSGWRVNYEAPLLGLAEMLRVPYAPWTSDRSAPLRHGSSRRPTAP</sequence>
<protein>
    <recommendedName>
        <fullName evidence="3">Potassium channel domain-containing protein</fullName>
    </recommendedName>
</protein>
<feature type="transmembrane region" description="Helical" evidence="1">
    <location>
        <begin position="135"/>
        <end position="156"/>
    </location>
</feature>
<keyword evidence="1" id="KW-0472">Membrane</keyword>